<accession>A0A7U2FDN6</accession>
<feature type="chain" id="PRO_5031226415" evidence="1">
    <location>
        <begin position="17"/>
        <end position="250"/>
    </location>
</feature>
<keyword evidence="1" id="KW-0732">Signal</keyword>
<dbReference type="OMA" id="WCDDQAY"/>
<gene>
    <name evidence="2" type="ORF">JI435_101440</name>
</gene>
<dbReference type="VEuPathDB" id="FungiDB:JI435_101440"/>
<dbReference type="Proteomes" id="UP000663193">
    <property type="component" value="Chromosome 15"/>
</dbReference>
<evidence type="ECO:0000256" key="1">
    <source>
        <dbReference type="SAM" id="SignalP"/>
    </source>
</evidence>
<dbReference type="EMBL" id="CP069037">
    <property type="protein sequence ID" value="QRD03360.1"/>
    <property type="molecule type" value="Genomic_DNA"/>
</dbReference>
<reference evidence="3" key="1">
    <citation type="journal article" date="2021" name="BMC Genomics">
        <title>Chromosome-level genome assembly and manually-curated proteome of model necrotroph Parastagonospora nodorum Sn15 reveals a genome-wide trove of candidate effector homologs, and redundancy of virulence-related functions within an accessory chromosome.</title>
        <authorList>
            <person name="Bertazzoni S."/>
            <person name="Jones D.A.B."/>
            <person name="Phan H.T."/>
            <person name="Tan K.-C."/>
            <person name="Hane J.K."/>
        </authorList>
    </citation>
    <scope>NUCLEOTIDE SEQUENCE [LARGE SCALE GENOMIC DNA]</scope>
    <source>
        <strain evidence="3">SN15 / ATCC MYA-4574 / FGSC 10173)</strain>
    </source>
</reference>
<keyword evidence="3" id="KW-1185">Reference proteome</keyword>
<evidence type="ECO:0000313" key="2">
    <source>
        <dbReference type="EMBL" id="QRD03360.1"/>
    </source>
</evidence>
<proteinExistence type="predicted"/>
<protein>
    <submittedName>
        <fullName evidence="2">Uncharacterized protein</fullName>
    </submittedName>
</protein>
<feature type="signal peptide" evidence="1">
    <location>
        <begin position="1"/>
        <end position="16"/>
    </location>
</feature>
<evidence type="ECO:0000313" key="3">
    <source>
        <dbReference type="Proteomes" id="UP000663193"/>
    </source>
</evidence>
<organism evidence="2 3">
    <name type="scientific">Phaeosphaeria nodorum (strain SN15 / ATCC MYA-4574 / FGSC 10173)</name>
    <name type="common">Glume blotch fungus</name>
    <name type="synonym">Parastagonospora nodorum</name>
    <dbReference type="NCBI Taxonomy" id="321614"/>
    <lineage>
        <taxon>Eukaryota</taxon>
        <taxon>Fungi</taxon>
        <taxon>Dikarya</taxon>
        <taxon>Ascomycota</taxon>
        <taxon>Pezizomycotina</taxon>
        <taxon>Dothideomycetes</taxon>
        <taxon>Pleosporomycetidae</taxon>
        <taxon>Pleosporales</taxon>
        <taxon>Pleosporineae</taxon>
        <taxon>Phaeosphaeriaceae</taxon>
        <taxon>Parastagonospora</taxon>
    </lineage>
</organism>
<sequence length="250" mass="27964">MHLLNTILLCTAVASATPRIFDWANSIHQLAARKILLDSTLARMTNAQALASVKKETCYNGTRIPWPQNDLPPPLADKPIQQLHIFKKPETAPNTLTIHNYCNYPIYYVHWNGPQNIGQGVIKAHDVFTSPLRGSVIKASKTPDLTKVVLIEYFNDKATKKLWYNLSLVKCLGVNPRNGMYTTDTSACAGHEGGLQFGNKQVMSYQCAPGWWCDDQAYLYDENLCKVLNPVSTCSPKDGVTMEFCASKRR</sequence>
<dbReference type="OrthoDB" id="5144514at2759"/>
<dbReference type="AlphaFoldDB" id="A0A7U2FDN6"/>
<name>A0A7U2FDN6_PHANO</name>